<evidence type="ECO:0000313" key="3">
    <source>
        <dbReference type="Proteomes" id="UP000031668"/>
    </source>
</evidence>
<evidence type="ECO:0000256" key="1">
    <source>
        <dbReference type="SAM" id="MobiDB-lite"/>
    </source>
</evidence>
<feature type="region of interest" description="Disordered" evidence="1">
    <location>
        <begin position="24"/>
        <end position="56"/>
    </location>
</feature>
<evidence type="ECO:0000313" key="2">
    <source>
        <dbReference type="EMBL" id="KII61650.1"/>
    </source>
</evidence>
<keyword evidence="3" id="KW-1185">Reference proteome</keyword>
<dbReference type="Proteomes" id="UP000031668">
    <property type="component" value="Unassembled WGS sequence"/>
</dbReference>
<dbReference type="AlphaFoldDB" id="A0A0C2M3R2"/>
<gene>
    <name evidence="2" type="ORF">RF11_08562</name>
</gene>
<reference evidence="2 3" key="1">
    <citation type="journal article" date="2014" name="Genome Biol. Evol.">
        <title>The genome of the myxosporean Thelohanellus kitauei shows adaptations to nutrient acquisition within its fish host.</title>
        <authorList>
            <person name="Yang Y."/>
            <person name="Xiong J."/>
            <person name="Zhou Z."/>
            <person name="Huo F."/>
            <person name="Miao W."/>
            <person name="Ran C."/>
            <person name="Liu Y."/>
            <person name="Zhang J."/>
            <person name="Feng J."/>
            <person name="Wang M."/>
            <person name="Wang M."/>
            <person name="Wang L."/>
            <person name="Yao B."/>
        </authorList>
    </citation>
    <scope>NUCLEOTIDE SEQUENCE [LARGE SCALE GENOMIC DNA]</scope>
    <source>
        <strain evidence="2">Wuqing</strain>
    </source>
</reference>
<accession>A0A0C2M3R2</accession>
<sequence length="119" mass="13313">MLPSLYPGSCGRSNKEKRIQSMFESLSVSDEPKTPRRAGCAHSSDRNGGFHSLSQVLGASTPRDLSTIHERGSGGKTSFNYVIKHHTTQQEKRPQNYLECLYDGAEIALLIEERKEIFD</sequence>
<organism evidence="2 3">
    <name type="scientific">Thelohanellus kitauei</name>
    <name type="common">Myxosporean</name>
    <dbReference type="NCBI Taxonomy" id="669202"/>
    <lineage>
        <taxon>Eukaryota</taxon>
        <taxon>Metazoa</taxon>
        <taxon>Cnidaria</taxon>
        <taxon>Myxozoa</taxon>
        <taxon>Myxosporea</taxon>
        <taxon>Bivalvulida</taxon>
        <taxon>Platysporina</taxon>
        <taxon>Myxobolidae</taxon>
        <taxon>Thelohanellus</taxon>
    </lineage>
</organism>
<comment type="caution">
    <text evidence="2">The sequence shown here is derived from an EMBL/GenBank/DDBJ whole genome shotgun (WGS) entry which is preliminary data.</text>
</comment>
<dbReference type="EMBL" id="JWZT01005293">
    <property type="protein sequence ID" value="KII61650.1"/>
    <property type="molecule type" value="Genomic_DNA"/>
</dbReference>
<name>A0A0C2M3R2_THEKT</name>
<protein>
    <submittedName>
        <fullName evidence="2">Uncharacterized protein</fullName>
    </submittedName>
</protein>
<proteinExistence type="predicted"/>